<evidence type="ECO:0000256" key="9">
    <source>
        <dbReference type="SAM" id="Phobius"/>
    </source>
</evidence>
<dbReference type="EMBL" id="FOVE01000004">
    <property type="protein sequence ID" value="SFN19258.1"/>
    <property type="molecule type" value="Genomic_DNA"/>
</dbReference>
<feature type="coiled-coil region" evidence="8">
    <location>
        <begin position="482"/>
        <end position="512"/>
    </location>
</feature>
<feature type="domain" description="Methyl-accepting transducer" evidence="10">
    <location>
        <begin position="414"/>
        <end position="650"/>
    </location>
</feature>
<evidence type="ECO:0000256" key="2">
    <source>
        <dbReference type="ARBA" id="ARBA00022692"/>
    </source>
</evidence>
<keyword evidence="4 9" id="KW-0472">Membrane</keyword>
<evidence type="ECO:0000256" key="3">
    <source>
        <dbReference type="ARBA" id="ARBA00022989"/>
    </source>
</evidence>
<dbReference type="GO" id="GO:0007165">
    <property type="term" value="P:signal transduction"/>
    <property type="evidence" value="ECO:0007669"/>
    <property type="project" value="UniProtKB-KW"/>
</dbReference>
<feature type="domain" description="HAMP" evidence="11">
    <location>
        <begin position="358"/>
        <end position="409"/>
    </location>
</feature>
<comment type="subcellular location">
    <subcellularLocation>
        <location evidence="1">Membrane</location>
        <topology evidence="1">Multi-pass membrane protein</topology>
    </subcellularLocation>
</comment>
<gene>
    <name evidence="12" type="ORF">SAMN05660284_00832</name>
</gene>
<dbReference type="PANTHER" id="PTHR32089:SF119">
    <property type="entry name" value="METHYL-ACCEPTING CHEMOTAXIS PROTEIN CTPL"/>
    <property type="match status" value="1"/>
</dbReference>
<evidence type="ECO:0000256" key="4">
    <source>
        <dbReference type="ARBA" id="ARBA00023136"/>
    </source>
</evidence>
<evidence type="ECO:0000256" key="7">
    <source>
        <dbReference type="PROSITE-ProRule" id="PRU00284"/>
    </source>
</evidence>
<accession>A0A1I4WZH0</accession>
<dbReference type="AlphaFoldDB" id="A0A1I4WZH0"/>
<keyword evidence="2 9" id="KW-0812">Transmembrane</keyword>
<dbReference type="SUPFAM" id="SSF58104">
    <property type="entry name" value="Methyl-accepting chemotaxis protein (MCP) signaling domain"/>
    <property type="match status" value="1"/>
</dbReference>
<keyword evidence="13" id="KW-1185">Reference proteome</keyword>
<dbReference type="Proteomes" id="UP000242869">
    <property type="component" value="Unassembled WGS sequence"/>
</dbReference>
<evidence type="ECO:0000259" key="10">
    <source>
        <dbReference type="PROSITE" id="PS50111"/>
    </source>
</evidence>
<keyword evidence="3 9" id="KW-1133">Transmembrane helix</keyword>
<reference evidence="13" key="1">
    <citation type="submission" date="2016-10" db="EMBL/GenBank/DDBJ databases">
        <authorList>
            <person name="Varghese N."/>
            <person name="Submissions S."/>
        </authorList>
    </citation>
    <scope>NUCLEOTIDE SEQUENCE [LARGE SCALE GENOMIC DNA]</scope>
    <source>
        <strain evidence="13">DSM 6150</strain>
    </source>
</reference>
<evidence type="ECO:0000256" key="8">
    <source>
        <dbReference type="SAM" id="Coils"/>
    </source>
</evidence>
<dbReference type="RefSeq" id="WP_091191722.1">
    <property type="nucleotide sequence ID" value="NZ_FOVE01000004.1"/>
</dbReference>
<feature type="coiled-coil region" evidence="8">
    <location>
        <begin position="397"/>
        <end position="424"/>
    </location>
</feature>
<evidence type="ECO:0000259" key="11">
    <source>
        <dbReference type="PROSITE" id="PS50885"/>
    </source>
</evidence>
<dbReference type="STRING" id="83765.SAMN05660284_00832"/>
<dbReference type="OrthoDB" id="9177152at2"/>
<feature type="transmembrane region" description="Helical" evidence="9">
    <location>
        <begin position="315"/>
        <end position="339"/>
    </location>
</feature>
<dbReference type="GO" id="GO:0006935">
    <property type="term" value="P:chemotaxis"/>
    <property type="evidence" value="ECO:0007669"/>
    <property type="project" value="UniProtKB-ARBA"/>
</dbReference>
<keyword evidence="5 7" id="KW-0807">Transducer</keyword>
<evidence type="ECO:0000256" key="6">
    <source>
        <dbReference type="ARBA" id="ARBA00029447"/>
    </source>
</evidence>
<keyword evidence="8" id="KW-0175">Coiled coil</keyword>
<evidence type="ECO:0000256" key="1">
    <source>
        <dbReference type="ARBA" id="ARBA00004141"/>
    </source>
</evidence>
<dbReference type="SMART" id="SM00283">
    <property type="entry name" value="MA"/>
    <property type="match status" value="1"/>
</dbReference>
<dbReference type="InterPro" id="IPR003660">
    <property type="entry name" value="HAMP_dom"/>
</dbReference>
<protein>
    <submittedName>
        <fullName evidence="12">Twitching motility protein PilJ</fullName>
    </submittedName>
</protein>
<dbReference type="InterPro" id="IPR004089">
    <property type="entry name" value="MCPsignal_dom"/>
</dbReference>
<evidence type="ECO:0000313" key="13">
    <source>
        <dbReference type="Proteomes" id="UP000242869"/>
    </source>
</evidence>
<evidence type="ECO:0000256" key="5">
    <source>
        <dbReference type="ARBA" id="ARBA00023224"/>
    </source>
</evidence>
<dbReference type="PROSITE" id="PS50111">
    <property type="entry name" value="CHEMOTAXIS_TRANSDUC_2"/>
    <property type="match status" value="1"/>
</dbReference>
<sequence>MAGLNTIIDMFSRKGGSKTVNPLNTSWIMEKMEISGGDEKALKPLPVIGNLPARMQMAVLQLGTLVAALLFLATVLLAFQASSQTAANRIMAKDLEMLSLRLPQSMAKATGGSTEGFEALESAFGRFGSNLETLENRSGFLTGKPDELGEIHKTWSDSFTPGQNKPSVATILAQREVLVAMGMQITQINAGDAAFGALVKEVAGRNPAAAQLPQIGALMVRHANDALSFDTAKPGWTAPLVASIDLFDKTAANLNGGDKARLTEAFKPYAQLKDIVVRNTAALESVRLTSIAITRDSETLLEKSSRLAAGYGEGIISYVFLVLSVIEAVALLGFLYLLVRVFNQEAVRRRMQSEAENRRNQDAILRLLNDMADLADGDLTVRAAVTEDLTGAIADSINFTIDELRSLITEINRATEQVTRATGQAHQISSDLYTAAERQSHEIVETNQAVSQIVRSIQGVTTSATESSKVAHASLSAAEQGAEAVNNQIKGMNEIREQIQETAKRIKRLGESSQEIGEIVELISDITEQTNVLALNAAIQAAAAGEAGRGFSVVAEEVQRLAERSAEATKQIGAIVKTIQADTHDAVAAMELSTQGVVEGAKLSDAAGSALAEIGRVSRELARLIESIAHETEDQTQLAARVNAAMRDILAVTEQTTTGTKQTAEVVAQMTALASELKSSVAGFKLA</sequence>
<dbReference type="FunFam" id="1.10.287.950:FF:000001">
    <property type="entry name" value="Methyl-accepting chemotaxis sensory transducer"/>
    <property type="match status" value="1"/>
</dbReference>
<dbReference type="Gene3D" id="1.10.287.950">
    <property type="entry name" value="Methyl-accepting chemotaxis protein"/>
    <property type="match status" value="1"/>
</dbReference>
<dbReference type="GO" id="GO:0016020">
    <property type="term" value="C:membrane"/>
    <property type="evidence" value="ECO:0007669"/>
    <property type="project" value="UniProtKB-SubCell"/>
</dbReference>
<dbReference type="Pfam" id="PF00015">
    <property type="entry name" value="MCPsignal"/>
    <property type="match status" value="1"/>
</dbReference>
<evidence type="ECO:0000313" key="12">
    <source>
        <dbReference type="EMBL" id="SFN19258.1"/>
    </source>
</evidence>
<name>A0A1I4WZH0_9NEIS</name>
<dbReference type="PROSITE" id="PS50885">
    <property type="entry name" value="HAMP"/>
    <property type="match status" value="1"/>
</dbReference>
<comment type="similarity">
    <text evidence="6">Belongs to the methyl-accepting chemotaxis (MCP) protein family.</text>
</comment>
<proteinExistence type="inferred from homology"/>
<feature type="transmembrane region" description="Helical" evidence="9">
    <location>
        <begin position="58"/>
        <end position="79"/>
    </location>
</feature>
<organism evidence="12 13">
    <name type="scientific">Formivibrio citricus</name>
    <dbReference type="NCBI Taxonomy" id="83765"/>
    <lineage>
        <taxon>Bacteria</taxon>
        <taxon>Pseudomonadati</taxon>
        <taxon>Pseudomonadota</taxon>
        <taxon>Betaproteobacteria</taxon>
        <taxon>Neisseriales</taxon>
        <taxon>Chitinibacteraceae</taxon>
        <taxon>Formivibrio</taxon>
    </lineage>
</organism>
<dbReference type="PANTHER" id="PTHR32089">
    <property type="entry name" value="METHYL-ACCEPTING CHEMOTAXIS PROTEIN MCPB"/>
    <property type="match status" value="1"/>
</dbReference>